<protein>
    <submittedName>
        <fullName evidence="1">Uncharacterized protein</fullName>
    </submittedName>
</protein>
<accession>A0AC61S5H4</accession>
<dbReference type="Proteomes" id="UP000305401">
    <property type="component" value="Unassembled WGS sequence"/>
</dbReference>
<evidence type="ECO:0000313" key="1">
    <source>
        <dbReference type="EMBL" id="THG51877.1"/>
    </source>
</evidence>
<name>A0AC61S5H4_9BACT</name>
<organism evidence="1 2">
    <name type="scientific">Muribaculum caecicola</name>
    <dbReference type="NCBI Taxonomy" id="3038144"/>
    <lineage>
        <taxon>Bacteria</taxon>
        <taxon>Pseudomonadati</taxon>
        <taxon>Bacteroidota</taxon>
        <taxon>Bacteroidia</taxon>
        <taxon>Bacteroidales</taxon>
        <taxon>Muribaculaceae</taxon>
        <taxon>Muribaculum</taxon>
    </lineage>
</organism>
<comment type="caution">
    <text evidence="1">The sequence shown here is derived from an EMBL/GenBank/DDBJ whole genome shotgun (WGS) entry which is preliminary data.</text>
</comment>
<evidence type="ECO:0000313" key="2">
    <source>
        <dbReference type="Proteomes" id="UP000305401"/>
    </source>
</evidence>
<reference evidence="1" key="1">
    <citation type="submission" date="2019-04" db="EMBL/GenBank/DDBJ databases">
        <title>Microbes associate with the intestines of laboratory mice.</title>
        <authorList>
            <person name="Navarre W."/>
            <person name="Wong E."/>
            <person name="Huang K.C."/>
            <person name="Tropini C."/>
            <person name="Ng K."/>
            <person name="Yu B."/>
        </authorList>
    </citation>
    <scope>NUCLEOTIDE SEQUENCE</scope>
    <source>
        <strain evidence="1">NM86_A22</strain>
    </source>
</reference>
<sequence length="303" mass="33393">MNKTSVIIASVLATTALYSCNSDDNNTYESTFARNIIVAVSDPAGTTKYTATVASFTMDMYSPQESKMVIATIKKPDGKIINMGTCENLTLGASTTQMDYTFKPNTATTYLNFDEDMPATLSGTLSALAWNVSRTSNTSIKMTFSGGDRMSAFGADLGFFSNTSVIDTQNPDSEPFITNDVATNNVRIEMSADTEKKTANVYMYQANFDKEMKKKIDFMIEGVKYDINAESGVLTLRIDEAIPYLLTNNIKGDPMPSYKITDFECTIWEGFSMPGLFKFTCGGRYELTASLVEKISKPEDDKE</sequence>
<proteinExistence type="predicted"/>
<gene>
    <name evidence="1" type="ORF">E5990_05585</name>
</gene>
<keyword evidence="2" id="KW-1185">Reference proteome</keyword>
<dbReference type="EMBL" id="SSTG01000052">
    <property type="protein sequence ID" value="THG51877.1"/>
    <property type="molecule type" value="Genomic_DNA"/>
</dbReference>